<dbReference type="Proteomes" id="UP000000238">
    <property type="component" value="Chromosome"/>
</dbReference>
<dbReference type="Gene3D" id="1.10.10.10">
    <property type="entry name" value="Winged helix-like DNA-binding domain superfamily/Winged helix DNA-binding domain"/>
    <property type="match status" value="1"/>
</dbReference>
<organism evidence="6 7">
    <name type="scientific">Hahella chejuensis (strain KCTC 2396)</name>
    <dbReference type="NCBI Taxonomy" id="349521"/>
    <lineage>
        <taxon>Bacteria</taxon>
        <taxon>Pseudomonadati</taxon>
        <taxon>Pseudomonadota</taxon>
        <taxon>Gammaproteobacteria</taxon>
        <taxon>Oceanospirillales</taxon>
        <taxon>Hahellaceae</taxon>
        <taxon>Hahella</taxon>
    </lineage>
</organism>
<dbReference type="AlphaFoldDB" id="Q2SD76"/>
<dbReference type="PROSITE" id="PS50931">
    <property type="entry name" value="HTH_LYSR"/>
    <property type="match status" value="1"/>
</dbReference>
<proteinExistence type="inferred from homology"/>
<dbReference type="PANTHER" id="PTHR30346:SF26">
    <property type="entry name" value="HYDROGEN PEROXIDE-INDUCIBLE GENES ACTIVATOR"/>
    <property type="match status" value="1"/>
</dbReference>
<dbReference type="InterPro" id="IPR000847">
    <property type="entry name" value="LysR_HTH_N"/>
</dbReference>
<dbReference type="KEGG" id="hch:HCH_04700"/>
<comment type="similarity">
    <text evidence="1">Belongs to the LysR transcriptional regulatory family.</text>
</comment>
<dbReference type="GO" id="GO:0003677">
    <property type="term" value="F:DNA binding"/>
    <property type="evidence" value="ECO:0007669"/>
    <property type="project" value="UniProtKB-KW"/>
</dbReference>
<protein>
    <submittedName>
        <fullName evidence="6">Transcriptional regulator</fullName>
    </submittedName>
</protein>
<reference evidence="6 7" key="1">
    <citation type="journal article" date="2005" name="Nucleic Acids Res.">
        <title>Genomic blueprint of Hahella chejuensis, a marine microbe producing an algicidal agent.</title>
        <authorList>
            <person name="Jeong H."/>
            <person name="Yim J.H."/>
            <person name="Lee C."/>
            <person name="Choi S.-H."/>
            <person name="Park Y.K."/>
            <person name="Yoon S.H."/>
            <person name="Hur C.-G."/>
            <person name="Kang H.-Y."/>
            <person name="Kim D."/>
            <person name="Lee H.H."/>
            <person name="Park K.H."/>
            <person name="Park S.-H."/>
            <person name="Park H.-S."/>
            <person name="Lee H.K."/>
            <person name="Oh T.K."/>
            <person name="Kim J.F."/>
        </authorList>
    </citation>
    <scope>NUCLEOTIDE SEQUENCE [LARGE SCALE GENOMIC DNA]</scope>
    <source>
        <strain evidence="6 7">KCTC 2396</strain>
    </source>
</reference>
<evidence type="ECO:0000256" key="4">
    <source>
        <dbReference type="ARBA" id="ARBA00023163"/>
    </source>
</evidence>
<dbReference type="STRING" id="349521.HCH_04700"/>
<dbReference type="EMBL" id="CP000155">
    <property type="protein sequence ID" value="ABC31398.1"/>
    <property type="molecule type" value="Genomic_DNA"/>
</dbReference>
<dbReference type="PRINTS" id="PR00039">
    <property type="entry name" value="HTHLYSR"/>
</dbReference>
<evidence type="ECO:0000256" key="2">
    <source>
        <dbReference type="ARBA" id="ARBA00023015"/>
    </source>
</evidence>
<dbReference type="OrthoDB" id="9803735at2"/>
<dbReference type="GO" id="GO:0003700">
    <property type="term" value="F:DNA-binding transcription factor activity"/>
    <property type="evidence" value="ECO:0007669"/>
    <property type="project" value="InterPro"/>
</dbReference>
<feature type="domain" description="HTH lysR-type" evidence="5">
    <location>
        <begin position="1"/>
        <end position="58"/>
    </location>
</feature>
<dbReference type="InterPro" id="IPR036390">
    <property type="entry name" value="WH_DNA-bd_sf"/>
</dbReference>
<gene>
    <name evidence="6" type="ordered locus">HCH_04700</name>
</gene>
<dbReference type="PANTHER" id="PTHR30346">
    <property type="entry name" value="TRANSCRIPTIONAL DUAL REGULATOR HCAR-RELATED"/>
    <property type="match status" value="1"/>
</dbReference>
<name>Q2SD76_HAHCH</name>
<dbReference type="eggNOG" id="COG0583">
    <property type="taxonomic scope" value="Bacteria"/>
</dbReference>
<evidence type="ECO:0000313" key="7">
    <source>
        <dbReference type="Proteomes" id="UP000000238"/>
    </source>
</evidence>
<dbReference type="FunFam" id="1.10.10.10:FF:000001">
    <property type="entry name" value="LysR family transcriptional regulator"/>
    <property type="match status" value="1"/>
</dbReference>
<dbReference type="Pfam" id="PF00126">
    <property type="entry name" value="HTH_1"/>
    <property type="match status" value="1"/>
</dbReference>
<evidence type="ECO:0000256" key="1">
    <source>
        <dbReference type="ARBA" id="ARBA00009437"/>
    </source>
</evidence>
<dbReference type="SUPFAM" id="SSF46785">
    <property type="entry name" value="Winged helix' DNA-binding domain"/>
    <property type="match status" value="1"/>
</dbReference>
<accession>Q2SD76</accession>
<keyword evidence="2" id="KW-0805">Transcription regulation</keyword>
<dbReference type="HOGENOM" id="CLU_039613_20_10_6"/>
<evidence type="ECO:0000256" key="3">
    <source>
        <dbReference type="ARBA" id="ARBA00023125"/>
    </source>
</evidence>
<keyword evidence="4" id="KW-0804">Transcription</keyword>
<keyword evidence="7" id="KW-1185">Reference proteome</keyword>
<dbReference type="RefSeq" id="WP_011398463.1">
    <property type="nucleotide sequence ID" value="NC_007645.1"/>
</dbReference>
<dbReference type="InterPro" id="IPR036388">
    <property type="entry name" value="WH-like_DNA-bd_sf"/>
</dbReference>
<keyword evidence="3" id="KW-0238">DNA-binding</keyword>
<evidence type="ECO:0000259" key="5">
    <source>
        <dbReference type="PROSITE" id="PS50931"/>
    </source>
</evidence>
<evidence type="ECO:0000313" key="6">
    <source>
        <dbReference type="EMBL" id="ABC31398.1"/>
    </source>
</evidence>
<dbReference type="GO" id="GO:0032993">
    <property type="term" value="C:protein-DNA complex"/>
    <property type="evidence" value="ECO:0007669"/>
    <property type="project" value="TreeGrafter"/>
</dbReference>
<sequence>MTLKELAYIVAVAEELHFHRAAERCHVTQSTLSIQLKKCEDYLGVQIFRRNRHLVEITPEGREIVRLAQKALAAAEQIRSLSRDLRAAR</sequence>